<accession>A0AAW7X2M5</accession>
<evidence type="ECO:0000313" key="2">
    <source>
        <dbReference type="EMBL" id="MDO6421735.1"/>
    </source>
</evidence>
<dbReference type="PROSITE" id="PS51257">
    <property type="entry name" value="PROKAR_LIPOPROTEIN"/>
    <property type="match status" value="1"/>
</dbReference>
<protein>
    <submittedName>
        <fullName evidence="2">Metallo-mystery pair system four-Cys motif protein</fullName>
    </submittedName>
</protein>
<dbReference type="RefSeq" id="WP_303491365.1">
    <property type="nucleotide sequence ID" value="NZ_JAUOPB010000003.1"/>
</dbReference>
<feature type="domain" description="Copper-binding protein MbnP-like" evidence="1">
    <location>
        <begin position="41"/>
        <end position="207"/>
    </location>
</feature>
<evidence type="ECO:0000259" key="1">
    <source>
        <dbReference type="Pfam" id="PF20243"/>
    </source>
</evidence>
<organism evidence="2 3">
    <name type="scientific">Saccharophagus degradans</name>
    <dbReference type="NCBI Taxonomy" id="86304"/>
    <lineage>
        <taxon>Bacteria</taxon>
        <taxon>Pseudomonadati</taxon>
        <taxon>Pseudomonadota</taxon>
        <taxon>Gammaproteobacteria</taxon>
        <taxon>Cellvibrionales</taxon>
        <taxon>Cellvibrionaceae</taxon>
        <taxon>Saccharophagus</taxon>
    </lineage>
</organism>
<proteinExistence type="predicted"/>
<dbReference type="AlphaFoldDB" id="A0AAW7X2M5"/>
<dbReference type="Pfam" id="PF20243">
    <property type="entry name" value="MbnP"/>
    <property type="match status" value="1"/>
</dbReference>
<name>A0AAW7X2M5_9GAMM</name>
<dbReference type="InterPro" id="IPR046863">
    <property type="entry name" value="MbnP-like_dom"/>
</dbReference>
<comment type="caution">
    <text evidence="2">The sequence shown here is derived from an EMBL/GenBank/DDBJ whole genome shotgun (WGS) entry which is preliminary data.</text>
</comment>
<sequence length="267" mass="29040">MCVLDKKQAAHVGVLLMVLLMAACGRKPMLEVAFALPEAAEQQRVEFLAFYISNPYFILKDGQKLPAVLDDTKLWQSTTVALIKLHCLSENCGRQLVLKPPRTKAHNIQGVGFDIGVPFEQNHSNPLLAPAPLNDDAMYWVWQQGHKFLRLDLSNTASQGGVVFHIGSVGCAASSVMRAPSSECTQPNILALEFPVFDVNENKLEFQLASFGSPAVNEVLHCTGDYAGKLGCAALFSQLGMSLSEGRCDPVCNAGYLFSVVQRGIND</sequence>
<gene>
    <name evidence="2" type="ORF">Q4521_04550</name>
</gene>
<dbReference type="EMBL" id="JAUOPB010000003">
    <property type="protein sequence ID" value="MDO6421735.1"/>
    <property type="molecule type" value="Genomic_DNA"/>
</dbReference>
<dbReference type="NCBIfam" id="TIGR04052">
    <property type="entry name" value="MbnP_like_WxW"/>
    <property type="match status" value="1"/>
</dbReference>
<reference evidence="2" key="1">
    <citation type="submission" date="2023-07" db="EMBL/GenBank/DDBJ databases">
        <title>Genome content predicts the carbon catabolic preferences of heterotrophic bacteria.</title>
        <authorList>
            <person name="Gralka M."/>
        </authorList>
    </citation>
    <scope>NUCLEOTIDE SEQUENCE</scope>
    <source>
        <strain evidence="2">I3M17_2</strain>
    </source>
</reference>
<dbReference type="Proteomes" id="UP001169760">
    <property type="component" value="Unassembled WGS sequence"/>
</dbReference>
<dbReference type="InterPro" id="IPR023977">
    <property type="entry name" value="MbnP-like"/>
</dbReference>
<evidence type="ECO:0000313" key="3">
    <source>
        <dbReference type="Proteomes" id="UP001169760"/>
    </source>
</evidence>